<dbReference type="EMBL" id="LR899011">
    <property type="protein sequence ID" value="CAD7083863.1"/>
    <property type="molecule type" value="Genomic_DNA"/>
</dbReference>
<dbReference type="Proteomes" id="UP000594454">
    <property type="component" value="Chromosome 3"/>
</dbReference>
<evidence type="ECO:0000259" key="1">
    <source>
        <dbReference type="Pfam" id="PF13883"/>
    </source>
</evidence>
<dbReference type="InParanoid" id="A0A7R8UMZ6"/>
<dbReference type="FunCoup" id="A0A7R8UMZ6">
    <property type="interactions" value="23"/>
</dbReference>
<protein>
    <recommendedName>
        <fullName evidence="1">CREG-like beta-barrel domain-containing protein</fullName>
    </recommendedName>
</protein>
<dbReference type="GO" id="GO:0005737">
    <property type="term" value="C:cytoplasm"/>
    <property type="evidence" value="ECO:0007669"/>
    <property type="project" value="UniProtKB-ARBA"/>
</dbReference>
<dbReference type="AlphaFoldDB" id="A0A7R8UMZ6"/>
<dbReference type="Pfam" id="PF13883">
    <property type="entry name" value="CREG_beta-barrel"/>
    <property type="match status" value="1"/>
</dbReference>
<name>A0A7R8UMZ6_HERIL</name>
<proteinExistence type="predicted"/>
<dbReference type="InterPro" id="IPR012349">
    <property type="entry name" value="Split_barrel_FMN-bd"/>
</dbReference>
<reference evidence="2 3" key="1">
    <citation type="submission" date="2020-11" db="EMBL/GenBank/DDBJ databases">
        <authorList>
            <person name="Wallbank WR R."/>
            <person name="Pardo Diaz C."/>
            <person name="Kozak K."/>
            <person name="Martin S."/>
            <person name="Jiggins C."/>
            <person name="Moest M."/>
            <person name="Warren A I."/>
            <person name="Generalovic N T."/>
            <person name="Byers J.R.P. K."/>
            <person name="Montejo-Kovacevich G."/>
            <person name="Yen C E."/>
        </authorList>
    </citation>
    <scope>NUCLEOTIDE SEQUENCE [LARGE SCALE GENOMIC DNA]</scope>
</reference>
<organism evidence="2 3">
    <name type="scientific">Hermetia illucens</name>
    <name type="common">Black soldier fly</name>
    <dbReference type="NCBI Taxonomy" id="343691"/>
    <lineage>
        <taxon>Eukaryota</taxon>
        <taxon>Metazoa</taxon>
        <taxon>Ecdysozoa</taxon>
        <taxon>Arthropoda</taxon>
        <taxon>Hexapoda</taxon>
        <taxon>Insecta</taxon>
        <taxon>Pterygota</taxon>
        <taxon>Neoptera</taxon>
        <taxon>Endopterygota</taxon>
        <taxon>Diptera</taxon>
        <taxon>Brachycera</taxon>
        <taxon>Stratiomyomorpha</taxon>
        <taxon>Stratiomyidae</taxon>
        <taxon>Hermetiinae</taxon>
        <taxon>Hermetia</taxon>
    </lineage>
</organism>
<dbReference type="InterPro" id="IPR055343">
    <property type="entry name" value="CREG_beta-barrel"/>
</dbReference>
<dbReference type="SUPFAM" id="SSF50475">
    <property type="entry name" value="FMN-binding split barrel"/>
    <property type="match status" value="1"/>
</dbReference>
<dbReference type="PANTHER" id="PTHR13343">
    <property type="entry name" value="CREG1 PROTEIN"/>
    <property type="match status" value="1"/>
</dbReference>
<dbReference type="PANTHER" id="PTHR13343:SF17">
    <property type="entry name" value="CELLULAR REPRESSOR OF E1A-STIMULATED GENES, ISOFORM A"/>
    <property type="match status" value="1"/>
</dbReference>
<evidence type="ECO:0000313" key="2">
    <source>
        <dbReference type="EMBL" id="CAD7083863.1"/>
    </source>
</evidence>
<dbReference type="Gene3D" id="2.30.110.10">
    <property type="entry name" value="Electron Transport, Fmn-binding Protein, Chain A"/>
    <property type="match status" value="1"/>
</dbReference>
<dbReference type="GO" id="GO:0005615">
    <property type="term" value="C:extracellular space"/>
    <property type="evidence" value="ECO:0007669"/>
    <property type="project" value="TreeGrafter"/>
</dbReference>
<evidence type="ECO:0000313" key="3">
    <source>
        <dbReference type="Proteomes" id="UP000594454"/>
    </source>
</evidence>
<keyword evidence="3" id="KW-1185">Reference proteome</keyword>
<sequence length="221" mass="24336">MARGSTCKLLIMWFSKFMNLTLVVLLVTCLTAFAFPQRGSRPENDHAKIARRLVHKSNWASTGTISTEEAIRGFPMVNVILIADSGVDEASTGNIYFYLTPLDYTAKDVEGENKVTMLLTDEQDLSCSKSGNTPMGHNCPRAMISGRVNKLDPNSDEYKRAQEAFLSRHPSLSRVVLDSGSTSPNHGFFLCKLDISNILVFAGYTGPSSVSLDDYLKADLE</sequence>
<dbReference type="OrthoDB" id="46836at2759"/>
<gene>
    <name evidence="2" type="ORF">HERILL_LOCUS6792</name>
</gene>
<accession>A0A7R8UMZ6</accession>
<feature type="domain" description="CREG-like beta-barrel" evidence="1">
    <location>
        <begin position="43"/>
        <end position="217"/>
    </location>
</feature>